<dbReference type="Proteomes" id="UP000198844">
    <property type="component" value="Unassembled WGS sequence"/>
</dbReference>
<dbReference type="InterPro" id="IPR037523">
    <property type="entry name" value="VOC_core"/>
</dbReference>
<dbReference type="InterPro" id="IPR004360">
    <property type="entry name" value="Glyas_Fos-R_dOase_dom"/>
</dbReference>
<dbReference type="SUPFAM" id="SSF54593">
    <property type="entry name" value="Glyoxalase/Bleomycin resistance protein/Dihydroxybiphenyl dioxygenase"/>
    <property type="match status" value="1"/>
</dbReference>
<dbReference type="RefSeq" id="WP_093642216.1">
    <property type="nucleotide sequence ID" value="NZ_FPBH01000024.1"/>
</dbReference>
<gene>
    <name evidence="2" type="ORF">SAMN05192563_102445</name>
</gene>
<organism evidence="2 3">
    <name type="scientific">Paraburkholderia aspalathi</name>
    <dbReference type="NCBI Taxonomy" id="1324617"/>
    <lineage>
        <taxon>Bacteria</taxon>
        <taxon>Pseudomonadati</taxon>
        <taxon>Pseudomonadota</taxon>
        <taxon>Betaproteobacteria</taxon>
        <taxon>Burkholderiales</taxon>
        <taxon>Burkholderiaceae</taxon>
        <taxon>Paraburkholderia</taxon>
    </lineage>
</organism>
<evidence type="ECO:0000313" key="2">
    <source>
        <dbReference type="EMBL" id="SFU23975.1"/>
    </source>
</evidence>
<name>A0A1I7EJB9_9BURK</name>
<dbReference type="InterPro" id="IPR029068">
    <property type="entry name" value="Glyas_Bleomycin-R_OHBP_Dase"/>
</dbReference>
<dbReference type="EMBL" id="FPBH01000024">
    <property type="protein sequence ID" value="SFU23975.1"/>
    <property type="molecule type" value="Genomic_DNA"/>
</dbReference>
<dbReference type="PANTHER" id="PTHR34109">
    <property type="entry name" value="BNAUNNG04460D PROTEIN-RELATED"/>
    <property type="match status" value="1"/>
</dbReference>
<protein>
    <submittedName>
        <fullName evidence="2">Uncharacterized conserved protein PhnB, glyoxalase superfamily</fullName>
    </submittedName>
</protein>
<sequence length="130" mass="13851">MKLGYTILYVESVTDTIAFYEKAFGLERGMVADTGDYGELRTGETKLAFAANSIVNGLAGVPFEAASPAKAAPPLELGLVTNDVESMFDRAVTGGAVLVKRPEKKPWGQVVGYVRDNNGFVVEVCSPMAD</sequence>
<dbReference type="AlphaFoldDB" id="A0A1I7EJB9"/>
<reference evidence="2 3" key="1">
    <citation type="submission" date="2016-10" db="EMBL/GenBank/DDBJ databases">
        <authorList>
            <person name="de Groot N.N."/>
        </authorList>
    </citation>
    <scope>NUCLEOTIDE SEQUENCE [LARGE SCALE GENOMIC DNA]</scope>
    <source>
        <strain evidence="2 3">LMG 27731</strain>
    </source>
</reference>
<dbReference type="OrthoDB" id="9798430at2"/>
<evidence type="ECO:0000259" key="1">
    <source>
        <dbReference type="PROSITE" id="PS51819"/>
    </source>
</evidence>
<accession>A0A1I7EJB9</accession>
<proteinExistence type="predicted"/>
<dbReference type="Gene3D" id="3.10.180.10">
    <property type="entry name" value="2,3-Dihydroxybiphenyl 1,2-Dioxygenase, domain 1"/>
    <property type="match status" value="1"/>
</dbReference>
<feature type="domain" description="VOC" evidence="1">
    <location>
        <begin position="2"/>
        <end position="127"/>
    </location>
</feature>
<evidence type="ECO:0000313" key="3">
    <source>
        <dbReference type="Proteomes" id="UP000198844"/>
    </source>
</evidence>
<dbReference type="Pfam" id="PF00903">
    <property type="entry name" value="Glyoxalase"/>
    <property type="match status" value="1"/>
</dbReference>
<dbReference type="PROSITE" id="PS51819">
    <property type="entry name" value="VOC"/>
    <property type="match status" value="1"/>
</dbReference>